<evidence type="ECO:0000256" key="6">
    <source>
        <dbReference type="ARBA" id="ARBA00022824"/>
    </source>
</evidence>
<evidence type="ECO:0000256" key="9">
    <source>
        <dbReference type="ARBA" id="ARBA00023180"/>
    </source>
</evidence>
<evidence type="ECO:0000313" key="13">
    <source>
        <dbReference type="Proteomes" id="UP000287166"/>
    </source>
</evidence>
<dbReference type="InParanoid" id="A0A401H2N5"/>
<dbReference type="RefSeq" id="XP_027619608.1">
    <property type="nucleotide sequence ID" value="XM_027763807.1"/>
</dbReference>
<keyword evidence="7 11" id="KW-1133">Transmembrane helix</keyword>
<dbReference type="STRING" id="139825.A0A401H2N5"/>
<comment type="caution">
    <text evidence="12">The sequence shown here is derived from an EMBL/GenBank/DDBJ whole genome shotgun (WGS) entry which is preliminary data.</text>
</comment>
<evidence type="ECO:0008006" key="14">
    <source>
        <dbReference type="Google" id="ProtNLM"/>
    </source>
</evidence>
<dbReference type="AlphaFoldDB" id="A0A401H2N5"/>
<reference evidence="12 13" key="1">
    <citation type="journal article" date="2018" name="Sci. Rep.">
        <title>Genome sequence of the cauliflower mushroom Sparassis crispa (Hanabiratake) and its association with beneficial usage.</title>
        <authorList>
            <person name="Kiyama R."/>
            <person name="Furutani Y."/>
            <person name="Kawaguchi K."/>
            <person name="Nakanishi T."/>
        </authorList>
    </citation>
    <scope>NUCLEOTIDE SEQUENCE [LARGE SCALE GENOMIC DNA]</scope>
</reference>
<dbReference type="PANTHER" id="PTHR21072:SF13">
    <property type="entry name" value="GPI TRANSAMIDASE COMPONENT PIG-S"/>
    <property type="match status" value="1"/>
</dbReference>
<keyword evidence="6" id="KW-0256">Endoplasmic reticulum</keyword>
<feature type="region of interest" description="Disordered" evidence="10">
    <location>
        <begin position="497"/>
        <end position="522"/>
    </location>
</feature>
<evidence type="ECO:0000313" key="12">
    <source>
        <dbReference type="EMBL" id="GBE88695.1"/>
    </source>
</evidence>
<gene>
    <name evidence="12" type="ORF">SCP_1401000</name>
</gene>
<evidence type="ECO:0000256" key="11">
    <source>
        <dbReference type="SAM" id="Phobius"/>
    </source>
</evidence>
<evidence type="ECO:0000256" key="3">
    <source>
        <dbReference type="ARBA" id="ARBA00005316"/>
    </source>
</evidence>
<dbReference type="Proteomes" id="UP000287166">
    <property type="component" value="Unassembled WGS sequence"/>
</dbReference>
<sequence>MDNLKPSQLVFQSVFTRRCIIASYWLVVLLALPLWWTTTSIDRLSLPASRVVAQQSRELVFPVDVQLDLSAFDKNVNSTALKQGVQQLLRELDVQQSGGLCIHINPEKHSDGAYQVVLRHGNEDPTVEGRRLLYEIPETMSSLAAMQLADTLATLLVPYTTLRSPRHEAEHIVKYSPRYRLAFTLLNQDAATGIGALSWDVRESISKHIAPTLEKLSLLHNFTVESQIQFHAPLAFRPRSVLVDDKEEFALTQEDLTVFINSAEWTLSSSVSNDPVLHLILFIPSATSTPLHILSRDGSISASNAFILPQWGGIVIMNLPSSTPGPSHLPASTLDSVFAIFRYQLTTLLGVPPLPAHIHCNDSETFSDWQLDALLRRRAVENEKGSKETLKSIISLVAQIENMPVGQDVKGDVQGAISALDEMYSAAAAASSSALALSYSSKAFTLASRAFFNPGMLALLYFPAEHKYAVYTPLFASVAAPLVAALVREFMAWKRSRKASADESGSSRAVNDSESADMKRVE</sequence>
<evidence type="ECO:0000256" key="2">
    <source>
        <dbReference type="ARBA" id="ARBA00004687"/>
    </source>
</evidence>
<dbReference type="InterPro" id="IPR019540">
    <property type="entry name" value="PtdIno-glycan_biosynth_class_S"/>
</dbReference>
<evidence type="ECO:0000256" key="4">
    <source>
        <dbReference type="ARBA" id="ARBA00022502"/>
    </source>
</evidence>
<organism evidence="12 13">
    <name type="scientific">Sparassis crispa</name>
    <dbReference type="NCBI Taxonomy" id="139825"/>
    <lineage>
        <taxon>Eukaryota</taxon>
        <taxon>Fungi</taxon>
        <taxon>Dikarya</taxon>
        <taxon>Basidiomycota</taxon>
        <taxon>Agaricomycotina</taxon>
        <taxon>Agaricomycetes</taxon>
        <taxon>Polyporales</taxon>
        <taxon>Sparassidaceae</taxon>
        <taxon>Sparassis</taxon>
    </lineage>
</organism>
<keyword evidence="5 11" id="KW-0812">Transmembrane</keyword>
<evidence type="ECO:0000256" key="10">
    <source>
        <dbReference type="SAM" id="MobiDB-lite"/>
    </source>
</evidence>
<comment type="similarity">
    <text evidence="3">Belongs to the PIGS family.</text>
</comment>
<keyword evidence="8 11" id="KW-0472">Membrane</keyword>
<dbReference type="PANTHER" id="PTHR21072">
    <property type="entry name" value="GPI TRANSAMIDASE COMPONENT PIG-S"/>
    <property type="match status" value="1"/>
</dbReference>
<dbReference type="UniPathway" id="UPA00196"/>
<dbReference type="Pfam" id="PF10510">
    <property type="entry name" value="PIG-S"/>
    <property type="match status" value="1"/>
</dbReference>
<keyword evidence="9" id="KW-0325">Glycoprotein</keyword>
<feature type="compositionally biased region" description="Polar residues" evidence="10">
    <location>
        <begin position="503"/>
        <end position="513"/>
    </location>
</feature>
<accession>A0A401H2N5</accession>
<evidence type="ECO:0000256" key="5">
    <source>
        <dbReference type="ARBA" id="ARBA00022692"/>
    </source>
</evidence>
<dbReference type="GO" id="GO:0042765">
    <property type="term" value="C:GPI-anchor transamidase complex"/>
    <property type="evidence" value="ECO:0007669"/>
    <property type="project" value="InterPro"/>
</dbReference>
<dbReference type="GO" id="GO:0016255">
    <property type="term" value="P:attachment of GPI anchor to protein"/>
    <property type="evidence" value="ECO:0007669"/>
    <property type="project" value="InterPro"/>
</dbReference>
<evidence type="ECO:0000256" key="7">
    <source>
        <dbReference type="ARBA" id="ARBA00022989"/>
    </source>
</evidence>
<comment type="subcellular location">
    <subcellularLocation>
        <location evidence="1">Endoplasmic reticulum membrane</location>
        <topology evidence="1">Multi-pass membrane protein</topology>
    </subcellularLocation>
</comment>
<dbReference type="FunCoup" id="A0A401H2N5">
    <property type="interactions" value="579"/>
</dbReference>
<dbReference type="EMBL" id="BFAD01000014">
    <property type="protein sequence ID" value="GBE88695.1"/>
    <property type="molecule type" value="Genomic_DNA"/>
</dbReference>
<feature type="transmembrane region" description="Helical" evidence="11">
    <location>
        <begin position="468"/>
        <end position="487"/>
    </location>
</feature>
<keyword evidence="4" id="KW-0337">GPI-anchor biosynthesis</keyword>
<dbReference type="OrthoDB" id="28748at2759"/>
<dbReference type="GeneID" id="38785612"/>
<dbReference type="GO" id="GO:0006506">
    <property type="term" value="P:GPI anchor biosynthetic process"/>
    <property type="evidence" value="ECO:0007669"/>
    <property type="project" value="UniProtKB-UniPathway"/>
</dbReference>
<proteinExistence type="inferred from homology"/>
<evidence type="ECO:0000256" key="1">
    <source>
        <dbReference type="ARBA" id="ARBA00004477"/>
    </source>
</evidence>
<feature type="transmembrane region" description="Helical" evidence="11">
    <location>
        <begin position="15"/>
        <end position="36"/>
    </location>
</feature>
<evidence type="ECO:0000256" key="8">
    <source>
        <dbReference type="ARBA" id="ARBA00023136"/>
    </source>
</evidence>
<name>A0A401H2N5_9APHY</name>
<keyword evidence="13" id="KW-1185">Reference proteome</keyword>
<protein>
    <recommendedName>
        <fullName evidence="14">GPI transamidase component PIG-S</fullName>
    </recommendedName>
</protein>
<comment type="pathway">
    <text evidence="2">Glycolipid biosynthesis; glycosylphosphatidylinositol-anchor biosynthesis.</text>
</comment>